<evidence type="ECO:0000256" key="7">
    <source>
        <dbReference type="ARBA" id="ARBA00022837"/>
    </source>
</evidence>
<dbReference type="InterPro" id="IPR000209">
    <property type="entry name" value="Peptidase_S8/S53_dom"/>
</dbReference>
<accession>A0ABQ8IQ10</accession>
<reference evidence="13 14" key="2">
    <citation type="journal article" date="2022" name="Mol. Biol. Evol.">
        <title>Comparative Genomics Reveals Insights into the Divergent Evolution of Astigmatic Mites and Household Pest Adaptations.</title>
        <authorList>
            <person name="Xiong Q."/>
            <person name="Wan A.T."/>
            <person name="Liu X."/>
            <person name="Fung C.S."/>
            <person name="Xiao X."/>
            <person name="Malainual N."/>
            <person name="Hou J."/>
            <person name="Wang L."/>
            <person name="Wang M."/>
            <person name="Yang K.Y."/>
            <person name="Cui Y."/>
            <person name="Leung E.L."/>
            <person name="Nong W."/>
            <person name="Shin S.K."/>
            <person name="Au S.W."/>
            <person name="Jeong K.Y."/>
            <person name="Chew F.T."/>
            <person name="Hui J.H."/>
            <person name="Leung T.F."/>
            <person name="Tungtrongchitr A."/>
            <person name="Zhong N."/>
            <person name="Liu Z."/>
            <person name="Tsui S.K."/>
        </authorList>
    </citation>
    <scope>NUCLEOTIDE SEQUENCE [LARGE SCALE GENOMIC DNA]</scope>
    <source>
        <strain evidence="13">Derp</strain>
    </source>
</reference>
<evidence type="ECO:0000256" key="4">
    <source>
        <dbReference type="ARBA" id="ARBA00022729"/>
    </source>
</evidence>
<dbReference type="InterPro" id="IPR015500">
    <property type="entry name" value="Peptidase_S8_subtilisin-rel"/>
</dbReference>
<keyword evidence="6 10" id="KW-0720">Serine protease</keyword>
<keyword evidence="4 11" id="KW-0732">Signal</keyword>
<dbReference type="SUPFAM" id="SSF52743">
    <property type="entry name" value="Subtilisin-like"/>
    <property type="match status" value="1"/>
</dbReference>
<dbReference type="InterPro" id="IPR036852">
    <property type="entry name" value="Peptidase_S8/S53_dom_sf"/>
</dbReference>
<evidence type="ECO:0000256" key="8">
    <source>
        <dbReference type="ARBA" id="ARBA00023145"/>
    </source>
</evidence>
<feature type="active site" description="Charge relay system" evidence="10">
    <location>
        <position position="246"/>
    </location>
</feature>
<comment type="similarity">
    <text evidence="1">Belongs to the peptidase S8 family. Furin subfamily.</text>
</comment>
<keyword evidence="14" id="KW-1185">Reference proteome</keyword>
<dbReference type="EMBL" id="NJHN03000130">
    <property type="protein sequence ID" value="KAH9412441.1"/>
    <property type="molecule type" value="Genomic_DNA"/>
</dbReference>
<evidence type="ECO:0000256" key="9">
    <source>
        <dbReference type="ARBA" id="ARBA00023180"/>
    </source>
</evidence>
<dbReference type="InterPro" id="IPR023827">
    <property type="entry name" value="Peptidase_S8_Asp-AS"/>
</dbReference>
<keyword evidence="2 10" id="KW-0645">Protease</keyword>
<dbReference type="Pfam" id="PF01483">
    <property type="entry name" value="P_proprotein"/>
    <property type="match status" value="1"/>
</dbReference>
<feature type="signal peptide" evidence="11">
    <location>
        <begin position="1"/>
        <end position="24"/>
    </location>
</feature>
<evidence type="ECO:0000256" key="2">
    <source>
        <dbReference type="ARBA" id="ARBA00022670"/>
    </source>
</evidence>
<name>A0ABQ8IQ10_DERPT</name>
<dbReference type="Gene3D" id="3.40.50.200">
    <property type="entry name" value="Peptidase S8/S53 domain"/>
    <property type="match status" value="1"/>
</dbReference>
<dbReference type="InterPro" id="IPR034182">
    <property type="entry name" value="Kexin/furin"/>
</dbReference>
<dbReference type="Pfam" id="PF16470">
    <property type="entry name" value="S8_pro-domain"/>
    <property type="match status" value="1"/>
</dbReference>
<keyword evidence="8" id="KW-0865">Zymogen</keyword>
<evidence type="ECO:0000256" key="10">
    <source>
        <dbReference type="PROSITE-ProRule" id="PRU01240"/>
    </source>
</evidence>
<protein>
    <submittedName>
        <fullName evidence="13">Neuroendocrine convertase 1</fullName>
    </submittedName>
</protein>
<feature type="active site" description="Charge relay system" evidence="10">
    <location>
        <position position="420"/>
    </location>
</feature>
<evidence type="ECO:0000256" key="1">
    <source>
        <dbReference type="ARBA" id="ARBA00005325"/>
    </source>
</evidence>
<evidence type="ECO:0000259" key="12">
    <source>
        <dbReference type="PROSITE" id="PS51829"/>
    </source>
</evidence>
<dbReference type="CDD" id="cd04059">
    <property type="entry name" value="Peptidases_S8_Protein_convertases_Kexins_Furin-like"/>
    <property type="match status" value="1"/>
</dbReference>
<dbReference type="InterPro" id="IPR022398">
    <property type="entry name" value="Peptidase_S8_His-AS"/>
</dbReference>
<organism evidence="13 14">
    <name type="scientific">Dermatophagoides pteronyssinus</name>
    <name type="common">European house dust mite</name>
    <dbReference type="NCBI Taxonomy" id="6956"/>
    <lineage>
        <taxon>Eukaryota</taxon>
        <taxon>Metazoa</taxon>
        <taxon>Ecdysozoa</taxon>
        <taxon>Arthropoda</taxon>
        <taxon>Chelicerata</taxon>
        <taxon>Arachnida</taxon>
        <taxon>Acari</taxon>
        <taxon>Acariformes</taxon>
        <taxon>Sarcoptiformes</taxon>
        <taxon>Astigmata</taxon>
        <taxon>Psoroptidia</taxon>
        <taxon>Analgoidea</taxon>
        <taxon>Pyroglyphidae</taxon>
        <taxon>Dermatophagoidinae</taxon>
        <taxon>Dermatophagoides</taxon>
    </lineage>
</organism>
<dbReference type="PROSITE" id="PS00138">
    <property type="entry name" value="SUBTILASE_SER"/>
    <property type="match status" value="1"/>
</dbReference>
<evidence type="ECO:0000313" key="14">
    <source>
        <dbReference type="Proteomes" id="UP000887458"/>
    </source>
</evidence>
<dbReference type="PROSITE" id="PS00136">
    <property type="entry name" value="SUBTILASE_ASP"/>
    <property type="match status" value="1"/>
</dbReference>
<dbReference type="Gene3D" id="2.60.120.260">
    <property type="entry name" value="Galactose-binding domain-like"/>
    <property type="match status" value="1"/>
</dbReference>
<dbReference type="PRINTS" id="PR00723">
    <property type="entry name" value="SUBTILISIN"/>
</dbReference>
<dbReference type="SUPFAM" id="SSF49785">
    <property type="entry name" value="Galactose-binding domain-like"/>
    <property type="match status" value="1"/>
</dbReference>
<dbReference type="PROSITE" id="PS00137">
    <property type="entry name" value="SUBTILASE_HIS"/>
    <property type="match status" value="1"/>
</dbReference>
<evidence type="ECO:0000313" key="13">
    <source>
        <dbReference type="EMBL" id="KAH9412441.1"/>
    </source>
</evidence>
<feature type="chain" id="PRO_5047127174" evidence="11">
    <location>
        <begin position="25"/>
        <end position="677"/>
    </location>
</feature>
<evidence type="ECO:0000256" key="3">
    <source>
        <dbReference type="ARBA" id="ARBA00022685"/>
    </source>
</evidence>
<dbReference type="Gene3D" id="3.30.70.850">
    <property type="entry name" value="Peptidase S8, pro-domain"/>
    <property type="match status" value="1"/>
</dbReference>
<sequence length="677" mass="76956">MISWLNSIICLVVLLAINLNAVASEENYQNIWAVKIDGDVYKAKDVARRNNFELIQKARFLVLDGFDNIYILRRKDLPENHRMKRQTIEHDQILKNDSSIIWSEQQRSAIRVKRTILPPPPPPASNKTKRSSSFNDKLRNLWDTTQQFMFSFGMNQNKVLHQFNDELWPSQWHIHSSGFSRFDHGITRVWDMGFTGKGIVVSILDDGLEWNHSDLQANYDHNASYDMNDDDPDPTPRYDMFNSNSHGTRCAGVVSMIPQNKKCGVGAAYHARIGGIRCLDGDVSDIVEANSLAFRNEYIDIYSASWGPSDDGMTVDGPKILAQMALERGITHGRKGRGNIYVWASGNGGSRGDNCNCDGYVSSIYTISINSVSESGRFPWYAEKCSSTLAAAFSSGAFSDKKIATTDIHNTCTREHSGTSAAAPLAAAILALVLEANPNLTWRDIQHLIVCTSEFSPLLDERGWRKNGAGFLFNSRFGFGLLMAESLVRMATRWDPVPEKYICVIQPKQLFQQQVSTNGDIIRVYFLLQQNQPDCPIEFLEHVQIKITLETSKRGNTRMFMFSPQDTLSVLMYPRIKDNSMDGFHNWNLTSVHYWGEKPIGLWRLYIQNSQKDKSVLQLNNVQLILHGVRQPGGCFKHHPFRRYLNEDLISQVTQAPFAEFDENSPQQFDNFFDNYE</sequence>
<dbReference type="InterPro" id="IPR002884">
    <property type="entry name" value="P_dom"/>
</dbReference>
<proteinExistence type="inferred from homology"/>
<gene>
    <name evidence="13" type="primary">PCSK1</name>
    <name evidence="13" type="ORF">DERP_014583</name>
</gene>
<feature type="domain" description="P/Homo B" evidence="12">
    <location>
        <begin position="496"/>
        <end position="632"/>
    </location>
</feature>
<feature type="active site" description="Charge relay system" evidence="10">
    <location>
        <position position="205"/>
    </location>
</feature>
<comment type="caution">
    <text evidence="13">The sequence shown here is derived from an EMBL/GenBank/DDBJ whole genome shotgun (WGS) entry which is preliminary data.</text>
</comment>
<keyword evidence="7" id="KW-0106">Calcium</keyword>
<dbReference type="InterPro" id="IPR032815">
    <property type="entry name" value="S8_pro-domain"/>
</dbReference>
<dbReference type="InterPro" id="IPR023828">
    <property type="entry name" value="Peptidase_S8_Ser-AS"/>
</dbReference>
<dbReference type="PANTHER" id="PTHR42884:SF14">
    <property type="entry name" value="NEUROENDOCRINE CONVERTASE 1"/>
    <property type="match status" value="1"/>
</dbReference>
<keyword evidence="5 10" id="KW-0378">Hydrolase</keyword>
<keyword evidence="3" id="KW-0165">Cleavage on pair of basic residues</keyword>
<dbReference type="Proteomes" id="UP000887458">
    <property type="component" value="Unassembled WGS sequence"/>
</dbReference>
<dbReference type="Pfam" id="PF00082">
    <property type="entry name" value="Peptidase_S8"/>
    <property type="match status" value="1"/>
</dbReference>
<keyword evidence="9" id="KW-0325">Glycoprotein</keyword>
<dbReference type="PROSITE" id="PS51892">
    <property type="entry name" value="SUBTILASE"/>
    <property type="match status" value="1"/>
</dbReference>
<dbReference type="InterPro" id="IPR038466">
    <property type="entry name" value="S8_pro-domain_sf"/>
</dbReference>
<evidence type="ECO:0000256" key="11">
    <source>
        <dbReference type="SAM" id="SignalP"/>
    </source>
</evidence>
<dbReference type="PROSITE" id="PS51829">
    <property type="entry name" value="P_HOMO_B"/>
    <property type="match status" value="1"/>
</dbReference>
<dbReference type="SUPFAM" id="SSF54897">
    <property type="entry name" value="Protease propeptides/inhibitors"/>
    <property type="match status" value="1"/>
</dbReference>
<dbReference type="PANTHER" id="PTHR42884">
    <property type="entry name" value="PROPROTEIN CONVERTASE SUBTILISIN/KEXIN-RELATED"/>
    <property type="match status" value="1"/>
</dbReference>
<dbReference type="InterPro" id="IPR008979">
    <property type="entry name" value="Galactose-bd-like_sf"/>
</dbReference>
<evidence type="ECO:0000256" key="5">
    <source>
        <dbReference type="ARBA" id="ARBA00022801"/>
    </source>
</evidence>
<reference evidence="13 14" key="1">
    <citation type="journal article" date="2018" name="J. Allergy Clin. Immunol.">
        <title>High-quality assembly of Dermatophagoides pteronyssinus genome and transcriptome reveals a wide range of novel allergens.</title>
        <authorList>
            <person name="Liu X.Y."/>
            <person name="Yang K.Y."/>
            <person name="Wang M.Q."/>
            <person name="Kwok J.S."/>
            <person name="Zeng X."/>
            <person name="Yang Z."/>
            <person name="Xiao X.J."/>
            <person name="Lau C.P."/>
            <person name="Li Y."/>
            <person name="Huang Z.M."/>
            <person name="Ba J.G."/>
            <person name="Yim A.K."/>
            <person name="Ouyang C.Y."/>
            <person name="Ngai S.M."/>
            <person name="Chan T.F."/>
            <person name="Leung E.L."/>
            <person name="Liu L."/>
            <person name="Liu Z.G."/>
            <person name="Tsui S.K."/>
        </authorList>
    </citation>
    <scope>NUCLEOTIDE SEQUENCE [LARGE SCALE GENOMIC DNA]</scope>
    <source>
        <strain evidence="13">Derp</strain>
    </source>
</reference>
<evidence type="ECO:0000256" key="6">
    <source>
        <dbReference type="ARBA" id="ARBA00022825"/>
    </source>
</evidence>